<dbReference type="PIRSF" id="PIRSF038991">
    <property type="entry name" value="Protein_AbrB"/>
    <property type="match status" value="1"/>
</dbReference>
<name>A0A1G5R1P7_9RHOB</name>
<feature type="transmembrane region" description="Helical" evidence="1">
    <location>
        <begin position="83"/>
        <end position="105"/>
    </location>
</feature>
<feature type="transmembrane region" description="Helical" evidence="1">
    <location>
        <begin position="317"/>
        <end position="336"/>
    </location>
</feature>
<dbReference type="NCBIfam" id="TIGR03082">
    <property type="entry name" value="Gneg_AbrB_dup"/>
    <property type="match status" value="2"/>
</dbReference>
<feature type="transmembrane region" description="Helical" evidence="1">
    <location>
        <begin position="179"/>
        <end position="197"/>
    </location>
</feature>
<dbReference type="InterPro" id="IPR017516">
    <property type="entry name" value="AbrB_dup"/>
</dbReference>
<feature type="transmembrane region" description="Helical" evidence="1">
    <location>
        <begin position="292"/>
        <end position="310"/>
    </location>
</feature>
<evidence type="ECO:0008006" key="4">
    <source>
        <dbReference type="Google" id="ProtNLM"/>
    </source>
</evidence>
<feature type="transmembrane region" description="Helical" evidence="1">
    <location>
        <begin position="7"/>
        <end position="27"/>
    </location>
</feature>
<dbReference type="Pfam" id="PF05145">
    <property type="entry name" value="AbrB"/>
    <property type="match status" value="1"/>
</dbReference>
<keyword evidence="1" id="KW-1133">Transmembrane helix</keyword>
<dbReference type="RefSeq" id="WP_090219466.1">
    <property type="nucleotide sequence ID" value="NZ_FMWG01000007.1"/>
</dbReference>
<dbReference type="PANTHER" id="PTHR38457">
    <property type="entry name" value="REGULATOR ABRB-RELATED"/>
    <property type="match status" value="1"/>
</dbReference>
<dbReference type="OrthoDB" id="7157734at2"/>
<organism evidence="2 3">
    <name type="scientific">Epibacterium ulvae</name>
    <dbReference type="NCBI Taxonomy" id="1156985"/>
    <lineage>
        <taxon>Bacteria</taxon>
        <taxon>Pseudomonadati</taxon>
        <taxon>Pseudomonadota</taxon>
        <taxon>Alphaproteobacteria</taxon>
        <taxon>Rhodobacterales</taxon>
        <taxon>Roseobacteraceae</taxon>
        <taxon>Epibacterium</taxon>
    </lineage>
</organism>
<dbReference type="InterPro" id="IPR007820">
    <property type="entry name" value="AbrB_fam"/>
</dbReference>
<feature type="transmembrane region" description="Helical" evidence="1">
    <location>
        <begin position="261"/>
        <end position="286"/>
    </location>
</feature>
<dbReference type="AlphaFoldDB" id="A0A1G5R1P7"/>
<dbReference type="EMBL" id="FMWG01000007">
    <property type="protein sequence ID" value="SCZ68024.1"/>
    <property type="molecule type" value="Genomic_DNA"/>
</dbReference>
<feature type="transmembrane region" description="Helical" evidence="1">
    <location>
        <begin position="59"/>
        <end position="77"/>
    </location>
</feature>
<sequence length="344" mass="35554">MQISDTVRSFIGIASACLGAFVFHQIGFPVAPLTGSALAVSISSLLGARVPLPLPVRNLILCLLGINIGTAVTPEMLRSAINWPLSIAVLAVALVFAMSVSQITLSRWFGYDRRTATLAAAPGHLSYVLSIAADARLDVPMVAISQSIRVLFLTLCVPALVAGLFGATGRTILPATLMPVLPMALLVGAAVVAGLVLNRLRLPAAFLLAGMVVSIFGHATDVTPGRLPDFIVAGSLMGMGALIGSRFVGVQWAELRRAVVAGLWITCVNIAVTLLAVAVVAFGLGVSWPQGIVAFAPGGVEAMAAIGIALGMDPAFVAAHHLARLLLLTVLVPFMTRQTSGPTS</sequence>
<dbReference type="PANTHER" id="PTHR38457:SF1">
    <property type="entry name" value="REGULATOR ABRB-RELATED"/>
    <property type="match status" value="1"/>
</dbReference>
<proteinExistence type="predicted"/>
<evidence type="ECO:0000313" key="3">
    <source>
        <dbReference type="Proteomes" id="UP000198767"/>
    </source>
</evidence>
<dbReference type="GO" id="GO:0016020">
    <property type="term" value="C:membrane"/>
    <property type="evidence" value="ECO:0007669"/>
    <property type="project" value="InterPro"/>
</dbReference>
<keyword evidence="3" id="KW-1185">Reference proteome</keyword>
<feature type="transmembrane region" description="Helical" evidence="1">
    <location>
        <begin position="230"/>
        <end position="249"/>
    </location>
</feature>
<gene>
    <name evidence="2" type="ORF">SAMN04488118_107165</name>
</gene>
<keyword evidence="1" id="KW-0812">Transmembrane</keyword>
<reference evidence="2 3" key="1">
    <citation type="submission" date="2016-10" db="EMBL/GenBank/DDBJ databases">
        <authorList>
            <person name="de Groot N.N."/>
        </authorList>
    </citation>
    <scope>NUCLEOTIDE SEQUENCE [LARGE SCALE GENOMIC DNA]</scope>
    <source>
        <strain evidence="2 3">U95</strain>
    </source>
</reference>
<dbReference type="GO" id="GO:0010468">
    <property type="term" value="P:regulation of gene expression"/>
    <property type="evidence" value="ECO:0007669"/>
    <property type="project" value="InterPro"/>
</dbReference>
<feature type="transmembrane region" description="Helical" evidence="1">
    <location>
        <begin position="33"/>
        <end position="52"/>
    </location>
</feature>
<accession>A0A1G5R1P7</accession>
<evidence type="ECO:0000256" key="1">
    <source>
        <dbReference type="SAM" id="Phobius"/>
    </source>
</evidence>
<dbReference type="Proteomes" id="UP000198767">
    <property type="component" value="Unassembled WGS sequence"/>
</dbReference>
<feature type="transmembrane region" description="Helical" evidence="1">
    <location>
        <begin position="204"/>
        <end position="224"/>
    </location>
</feature>
<protein>
    <recommendedName>
        <fullName evidence="4">Ammonia monooxygenase</fullName>
    </recommendedName>
</protein>
<dbReference type="STRING" id="1156985.SAMN04488118_107165"/>
<keyword evidence="1" id="KW-0472">Membrane</keyword>
<evidence type="ECO:0000313" key="2">
    <source>
        <dbReference type="EMBL" id="SCZ68024.1"/>
    </source>
</evidence>
<feature type="transmembrane region" description="Helical" evidence="1">
    <location>
        <begin position="150"/>
        <end position="173"/>
    </location>
</feature>